<dbReference type="RefSeq" id="WP_051489836.1">
    <property type="nucleotide sequence ID" value="NZ_JALD01000049.1"/>
</dbReference>
<evidence type="ECO:0000259" key="1">
    <source>
        <dbReference type="PROSITE" id="PS50104"/>
    </source>
</evidence>
<sequence length="212" mass="24538">MTVEMGDYGAVKVISGPHVGRIGYYDDDEFELIEDNMDSPDECSDEDYKRISIVYFGDMLLAPQYCLLSPEILSSVTIHDLIQRKEELYRLCSPLVSKKSSQKLLNSYFSELHFVETTLFNELVEQRYMKETIGHQIFISHSSKDKPFARMLCLELENNGHKPWLDELDIHIGESIPEKVSQGLQDADFVIVILSKNSVSSKWVEREWQTKY</sequence>
<dbReference type="PROSITE" id="PS50104">
    <property type="entry name" value="TIR"/>
    <property type="match status" value="1"/>
</dbReference>
<evidence type="ECO:0000313" key="2">
    <source>
        <dbReference type="EMBL" id="EUD10681.1"/>
    </source>
</evidence>
<gene>
    <name evidence="2" type="ORF">HMPREF1563_1879</name>
</gene>
<feature type="domain" description="TIR" evidence="1">
    <location>
        <begin position="133"/>
        <end position="212"/>
    </location>
</feature>
<protein>
    <submittedName>
        <fullName evidence="2">TIR domain protein</fullName>
    </submittedName>
</protein>
<evidence type="ECO:0000313" key="3">
    <source>
        <dbReference type="Proteomes" id="UP000022311"/>
    </source>
</evidence>
<dbReference type="EMBL" id="JALD01000049">
    <property type="protein sequence ID" value="EUD10681.1"/>
    <property type="molecule type" value="Genomic_DNA"/>
</dbReference>
<dbReference type="Gene3D" id="3.40.50.10140">
    <property type="entry name" value="Toll/interleukin-1 receptor homology (TIR) domain"/>
    <property type="match status" value="1"/>
</dbReference>
<dbReference type="AlphaFoldDB" id="A0AAV3M4D4"/>
<organism evidence="2 3">
    <name type="scientific">Providencia alcalifaciens 205/92</name>
    <dbReference type="NCBI Taxonomy" id="1256988"/>
    <lineage>
        <taxon>Bacteria</taxon>
        <taxon>Pseudomonadati</taxon>
        <taxon>Pseudomonadota</taxon>
        <taxon>Gammaproteobacteria</taxon>
        <taxon>Enterobacterales</taxon>
        <taxon>Morganellaceae</taxon>
        <taxon>Providencia</taxon>
    </lineage>
</organism>
<dbReference type="SUPFAM" id="SSF52200">
    <property type="entry name" value="Toll/Interleukin receptor TIR domain"/>
    <property type="match status" value="1"/>
</dbReference>
<accession>A0AAV3M4D4</accession>
<comment type="caution">
    <text evidence="2">The sequence shown here is derived from an EMBL/GenBank/DDBJ whole genome shotgun (WGS) entry which is preliminary data.</text>
</comment>
<proteinExistence type="predicted"/>
<dbReference type="Pfam" id="PF13676">
    <property type="entry name" value="TIR_2"/>
    <property type="match status" value="1"/>
</dbReference>
<dbReference type="GO" id="GO:0007165">
    <property type="term" value="P:signal transduction"/>
    <property type="evidence" value="ECO:0007669"/>
    <property type="project" value="InterPro"/>
</dbReference>
<dbReference type="InterPro" id="IPR000157">
    <property type="entry name" value="TIR_dom"/>
</dbReference>
<dbReference type="InterPro" id="IPR035897">
    <property type="entry name" value="Toll_tir_struct_dom_sf"/>
</dbReference>
<dbReference type="Proteomes" id="UP000022311">
    <property type="component" value="Unassembled WGS sequence"/>
</dbReference>
<name>A0AAV3M4D4_9GAMM</name>
<reference evidence="2 3" key="1">
    <citation type="submission" date="2014-01" db="EMBL/GenBank/DDBJ databases">
        <authorList>
            <person name="Durkin A.S."/>
            <person name="McCorrison J."/>
            <person name="Torralba M."/>
            <person name="Gillis M."/>
            <person name="Haft D.H."/>
            <person name="Methe B."/>
            <person name="Sutton G."/>
            <person name="Nelson K.E."/>
        </authorList>
    </citation>
    <scope>NUCLEOTIDE SEQUENCE [LARGE SCALE GENOMIC DNA]</scope>
    <source>
        <strain evidence="2 3">205/92</strain>
    </source>
</reference>